<accession>A0A4Y2QEU0</accession>
<sequence length="150" mass="16586">MSPADVVISSHLTLKLTYILNIINKNFFTLRDGLGDGARENEKTNQGVRERKQFGNPCFKPMLSLGSLLRVRRGEASSLTLLLAVGQQHTSITLFLNVGLQEANIVSAINSSMRGKKIRHAQKERTMASSCPEGTTTCYCPTMYCKHNTP</sequence>
<dbReference type="Proteomes" id="UP000499080">
    <property type="component" value="Unassembled WGS sequence"/>
</dbReference>
<dbReference type="EMBL" id="BGPR01013748">
    <property type="protein sequence ID" value="GBN62034.1"/>
    <property type="molecule type" value="Genomic_DNA"/>
</dbReference>
<reference evidence="1 2" key="1">
    <citation type="journal article" date="2019" name="Sci. Rep.">
        <title>Orb-weaving spider Araneus ventricosus genome elucidates the spidroin gene catalogue.</title>
        <authorList>
            <person name="Kono N."/>
            <person name="Nakamura H."/>
            <person name="Ohtoshi R."/>
            <person name="Moran D.A.P."/>
            <person name="Shinohara A."/>
            <person name="Yoshida Y."/>
            <person name="Fujiwara M."/>
            <person name="Mori M."/>
            <person name="Tomita M."/>
            <person name="Arakawa K."/>
        </authorList>
    </citation>
    <scope>NUCLEOTIDE SEQUENCE [LARGE SCALE GENOMIC DNA]</scope>
</reference>
<gene>
    <name evidence="1" type="ORF">AVEN_69079_1</name>
</gene>
<evidence type="ECO:0000313" key="1">
    <source>
        <dbReference type="EMBL" id="GBN62034.1"/>
    </source>
</evidence>
<dbReference type="AlphaFoldDB" id="A0A4Y2QEU0"/>
<protein>
    <submittedName>
        <fullName evidence="1">Uncharacterized protein</fullName>
    </submittedName>
</protein>
<name>A0A4Y2QEU0_ARAVE</name>
<keyword evidence="2" id="KW-1185">Reference proteome</keyword>
<proteinExistence type="predicted"/>
<organism evidence="1 2">
    <name type="scientific">Araneus ventricosus</name>
    <name type="common">Orbweaver spider</name>
    <name type="synonym">Epeira ventricosa</name>
    <dbReference type="NCBI Taxonomy" id="182803"/>
    <lineage>
        <taxon>Eukaryota</taxon>
        <taxon>Metazoa</taxon>
        <taxon>Ecdysozoa</taxon>
        <taxon>Arthropoda</taxon>
        <taxon>Chelicerata</taxon>
        <taxon>Arachnida</taxon>
        <taxon>Araneae</taxon>
        <taxon>Araneomorphae</taxon>
        <taxon>Entelegynae</taxon>
        <taxon>Araneoidea</taxon>
        <taxon>Araneidae</taxon>
        <taxon>Araneus</taxon>
    </lineage>
</organism>
<comment type="caution">
    <text evidence="1">The sequence shown here is derived from an EMBL/GenBank/DDBJ whole genome shotgun (WGS) entry which is preliminary data.</text>
</comment>
<evidence type="ECO:0000313" key="2">
    <source>
        <dbReference type="Proteomes" id="UP000499080"/>
    </source>
</evidence>